<dbReference type="InterPro" id="IPR021935">
    <property type="entry name" value="SGSM1/2_RBD"/>
</dbReference>
<dbReference type="EMBL" id="JAXCGZ010004035">
    <property type="protein sequence ID" value="KAK7082408.1"/>
    <property type="molecule type" value="Genomic_DNA"/>
</dbReference>
<evidence type="ECO:0000313" key="3">
    <source>
        <dbReference type="EMBL" id="KAK7082408.1"/>
    </source>
</evidence>
<evidence type="ECO:0000256" key="1">
    <source>
        <dbReference type="ARBA" id="ARBA00022468"/>
    </source>
</evidence>
<reference evidence="3 4" key="1">
    <citation type="submission" date="2023-11" db="EMBL/GenBank/DDBJ databases">
        <title>Halocaridina rubra genome assembly.</title>
        <authorList>
            <person name="Smith C."/>
        </authorList>
    </citation>
    <scope>NUCLEOTIDE SEQUENCE [LARGE SCALE GENOMIC DNA]</scope>
    <source>
        <strain evidence="3">EP-1</strain>
        <tissue evidence="3">Whole</tissue>
    </source>
</reference>
<dbReference type="GO" id="GO:0005096">
    <property type="term" value="F:GTPase activator activity"/>
    <property type="evidence" value="ECO:0007669"/>
    <property type="project" value="UniProtKB-KW"/>
</dbReference>
<accession>A0AAN8XM15</accession>
<dbReference type="AlphaFoldDB" id="A0AAN8XM15"/>
<evidence type="ECO:0000259" key="2">
    <source>
        <dbReference type="Pfam" id="PF12068"/>
    </source>
</evidence>
<proteinExistence type="predicted"/>
<dbReference type="Proteomes" id="UP001381693">
    <property type="component" value="Unassembled WGS sequence"/>
</dbReference>
<organism evidence="3 4">
    <name type="scientific">Halocaridina rubra</name>
    <name type="common">Hawaiian red shrimp</name>
    <dbReference type="NCBI Taxonomy" id="373956"/>
    <lineage>
        <taxon>Eukaryota</taxon>
        <taxon>Metazoa</taxon>
        <taxon>Ecdysozoa</taxon>
        <taxon>Arthropoda</taxon>
        <taxon>Crustacea</taxon>
        <taxon>Multicrustacea</taxon>
        <taxon>Malacostraca</taxon>
        <taxon>Eumalacostraca</taxon>
        <taxon>Eucarida</taxon>
        <taxon>Decapoda</taxon>
        <taxon>Pleocyemata</taxon>
        <taxon>Caridea</taxon>
        <taxon>Atyoidea</taxon>
        <taxon>Atyidae</taxon>
        <taxon>Halocaridina</taxon>
    </lineage>
</organism>
<comment type="caution">
    <text evidence="3">The sequence shown here is derived from an EMBL/GenBank/DDBJ whole genome shotgun (WGS) entry which is preliminary data.</text>
</comment>
<evidence type="ECO:0000313" key="4">
    <source>
        <dbReference type="Proteomes" id="UP001381693"/>
    </source>
</evidence>
<dbReference type="Gene3D" id="2.30.29.230">
    <property type="match status" value="1"/>
</dbReference>
<name>A0AAN8XM15_HALRR</name>
<gene>
    <name evidence="3" type="ORF">SK128_022336</name>
</gene>
<protein>
    <recommendedName>
        <fullName evidence="2">Small G protein signalling modulator 1/2 Rab-binding domain-containing protein</fullName>
    </recommendedName>
</protein>
<feature type="domain" description="Small G protein signalling modulator 1/2 Rab-binding" evidence="2">
    <location>
        <begin position="12"/>
        <end position="173"/>
    </location>
</feature>
<sequence length="247" mass="27959">MDEEFYNTVLQLVYEQDEVYTIPSSTDELSVSGKLRIIEKRHGVVVEWRCSDDECAAESEWAVINTAAVTFTHHNISDSVEISTPRRYVRPIIIELIDLRSYRIGEKDQSLVLIQRDGTTHPALAFRSGSVFCFVEVLLRYVAVKMSEKDSNLYLVSDKKQANSDDQLSAMNLVPDRRGPSGVWSGGSASMASGVPWANTHQRVWGFFNNLKRDPYTTTVSTLSKFYDAVCKFGDAITPKRLGRERY</sequence>
<keyword evidence="1" id="KW-0343">GTPase activation</keyword>
<dbReference type="Pfam" id="PF12068">
    <property type="entry name" value="PH_RBD"/>
    <property type="match status" value="1"/>
</dbReference>
<keyword evidence="4" id="KW-1185">Reference proteome</keyword>